<protein>
    <submittedName>
        <fullName evidence="12">ABC transporter</fullName>
    </submittedName>
</protein>
<dbReference type="Gene3D" id="1.20.1560.10">
    <property type="entry name" value="ABC transporter type 1, transmembrane domain"/>
    <property type="match status" value="2"/>
</dbReference>
<comment type="subcellular location">
    <subcellularLocation>
        <location evidence="1">Membrane</location>
        <topology evidence="1">Multi-pass membrane protein</topology>
    </subcellularLocation>
</comment>
<evidence type="ECO:0000313" key="12">
    <source>
        <dbReference type="EMBL" id="KAK9425519.1"/>
    </source>
</evidence>
<evidence type="ECO:0000259" key="11">
    <source>
        <dbReference type="PROSITE" id="PS50929"/>
    </source>
</evidence>
<reference evidence="12 13" key="1">
    <citation type="journal article" date="2024" name="J. Plant Pathol.">
        <title>Sequence and assembly of the genome of Seiridium unicorne, isolate CBS 538.82, causal agent of cypress canker disease.</title>
        <authorList>
            <person name="Scali E."/>
            <person name="Rocca G.D."/>
            <person name="Danti R."/>
            <person name="Garbelotto M."/>
            <person name="Barberini S."/>
            <person name="Baroncelli R."/>
            <person name="Emiliani G."/>
        </authorList>
    </citation>
    <scope>NUCLEOTIDE SEQUENCE [LARGE SCALE GENOMIC DNA]</scope>
    <source>
        <strain evidence="12 13">BM-138-508</strain>
    </source>
</reference>
<dbReference type="CDD" id="cd18579">
    <property type="entry name" value="ABC_6TM_ABCC_D1"/>
    <property type="match status" value="1"/>
</dbReference>
<name>A0ABR2VG82_9PEZI</name>
<dbReference type="Gene3D" id="3.40.50.300">
    <property type="entry name" value="P-loop containing nucleotide triphosphate hydrolases"/>
    <property type="match status" value="2"/>
</dbReference>
<proteinExistence type="predicted"/>
<evidence type="ECO:0000256" key="4">
    <source>
        <dbReference type="ARBA" id="ARBA00022741"/>
    </source>
</evidence>
<dbReference type="PANTHER" id="PTHR24223">
    <property type="entry name" value="ATP-BINDING CASSETTE SUB-FAMILY C"/>
    <property type="match status" value="1"/>
</dbReference>
<evidence type="ECO:0000256" key="3">
    <source>
        <dbReference type="ARBA" id="ARBA00022692"/>
    </source>
</evidence>
<feature type="transmembrane region" description="Helical" evidence="9">
    <location>
        <begin position="12"/>
        <end position="33"/>
    </location>
</feature>
<evidence type="ECO:0000256" key="7">
    <source>
        <dbReference type="ARBA" id="ARBA00023136"/>
    </source>
</evidence>
<feature type="domain" description="ABC transporter" evidence="10">
    <location>
        <begin position="1171"/>
        <end position="1408"/>
    </location>
</feature>
<feature type="transmembrane region" description="Helical" evidence="9">
    <location>
        <begin position="111"/>
        <end position="128"/>
    </location>
</feature>
<evidence type="ECO:0000256" key="9">
    <source>
        <dbReference type="SAM" id="Phobius"/>
    </source>
</evidence>
<feature type="transmembrane region" description="Helical" evidence="9">
    <location>
        <begin position="852"/>
        <end position="876"/>
    </location>
</feature>
<feature type="compositionally biased region" description="Polar residues" evidence="8">
    <location>
        <begin position="814"/>
        <end position="825"/>
    </location>
</feature>
<evidence type="ECO:0000256" key="6">
    <source>
        <dbReference type="ARBA" id="ARBA00022989"/>
    </source>
</evidence>
<keyword evidence="4" id="KW-0547">Nucleotide-binding</keyword>
<dbReference type="PROSITE" id="PS00211">
    <property type="entry name" value="ABC_TRANSPORTER_1"/>
    <property type="match status" value="2"/>
</dbReference>
<dbReference type="InterPro" id="IPR044726">
    <property type="entry name" value="ABCC_6TM_D2"/>
</dbReference>
<feature type="transmembrane region" description="Helical" evidence="9">
    <location>
        <begin position="888"/>
        <end position="910"/>
    </location>
</feature>
<feature type="transmembrane region" description="Helical" evidence="9">
    <location>
        <begin position="78"/>
        <end position="99"/>
    </location>
</feature>
<feature type="domain" description="ABC transporter" evidence="10">
    <location>
        <begin position="574"/>
        <end position="803"/>
    </location>
</feature>
<evidence type="ECO:0000313" key="13">
    <source>
        <dbReference type="Proteomes" id="UP001408356"/>
    </source>
</evidence>
<dbReference type="PROSITE" id="PS50893">
    <property type="entry name" value="ABC_TRANSPORTER_2"/>
    <property type="match status" value="2"/>
</dbReference>
<feature type="transmembrane region" description="Helical" evidence="9">
    <location>
        <begin position="506"/>
        <end position="528"/>
    </location>
</feature>
<feature type="transmembrane region" description="Helical" evidence="9">
    <location>
        <begin position="993"/>
        <end position="1010"/>
    </location>
</feature>
<feature type="transmembrane region" description="Helical" evidence="9">
    <location>
        <begin position="474"/>
        <end position="494"/>
    </location>
</feature>
<dbReference type="Pfam" id="PF00664">
    <property type="entry name" value="ABC_membrane"/>
    <property type="match status" value="2"/>
</dbReference>
<keyword evidence="13" id="KW-1185">Reference proteome</keyword>
<dbReference type="SMART" id="SM00382">
    <property type="entry name" value="AAA"/>
    <property type="match status" value="2"/>
</dbReference>
<dbReference type="InterPro" id="IPR003439">
    <property type="entry name" value="ABC_transporter-like_ATP-bd"/>
</dbReference>
<evidence type="ECO:0000256" key="5">
    <source>
        <dbReference type="ARBA" id="ARBA00022840"/>
    </source>
</evidence>
<feature type="region of interest" description="Disordered" evidence="8">
    <location>
        <begin position="803"/>
        <end position="838"/>
    </location>
</feature>
<dbReference type="InterPro" id="IPR036640">
    <property type="entry name" value="ABC1_TM_sf"/>
</dbReference>
<dbReference type="SUPFAM" id="SSF52540">
    <property type="entry name" value="P-loop containing nucleoside triphosphate hydrolases"/>
    <property type="match status" value="2"/>
</dbReference>
<feature type="compositionally biased region" description="Basic and acidic residues" evidence="8">
    <location>
        <begin position="826"/>
        <end position="838"/>
    </location>
</feature>
<gene>
    <name evidence="12" type="ORF">SUNI508_12903</name>
</gene>
<feature type="transmembrane region" description="Helical" evidence="9">
    <location>
        <begin position="45"/>
        <end position="66"/>
    </location>
</feature>
<dbReference type="CDD" id="cd18580">
    <property type="entry name" value="ABC_6TM_ABCC_D2"/>
    <property type="match status" value="1"/>
</dbReference>
<dbReference type="CDD" id="cd03250">
    <property type="entry name" value="ABCC_MRP_domain1"/>
    <property type="match status" value="1"/>
</dbReference>
<keyword evidence="6 9" id="KW-1133">Transmembrane helix</keyword>
<feature type="transmembrane region" description="Helical" evidence="9">
    <location>
        <begin position="140"/>
        <end position="158"/>
    </location>
</feature>
<dbReference type="InterPro" id="IPR003593">
    <property type="entry name" value="AAA+_ATPase"/>
</dbReference>
<feature type="domain" description="ABC transmembrane type-1" evidence="11">
    <location>
        <begin position="874"/>
        <end position="1131"/>
    </location>
</feature>
<evidence type="ECO:0000256" key="2">
    <source>
        <dbReference type="ARBA" id="ARBA00022448"/>
    </source>
</evidence>
<feature type="compositionally biased region" description="Basic and acidic residues" evidence="8">
    <location>
        <begin position="803"/>
        <end position="813"/>
    </location>
</feature>
<dbReference type="InterPro" id="IPR011527">
    <property type="entry name" value="ABC1_TM_dom"/>
</dbReference>
<keyword evidence="3 9" id="KW-0812">Transmembrane</keyword>
<dbReference type="InterPro" id="IPR027417">
    <property type="entry name" value="P-loop_NTPase"/>
</dbReference>
<keyword evidence="7 9" id="KW-0472">Membrane</keyword>
<feature type="transmembrane region" description="Helical" evidence="9">
    <location>
        <begin position="292"/>
        <end position="310"/>
    </location>
</feature>
<keyword evidence="5" id="KW-0067">ATP-binding</keyword>
<accession>A0ABR2VG82</accession>
<dbReference type="PROSITE" id="PS50929">
    <property type="entry name" value="ABC_TM1F"/>
    <property type="match status" value="2"/>
</dbReference>
<evidence type="ECO:0000256" key="8">
    <source>
        <dbReference type="SAM" id="MobiDB-lite"/>
    </source>
</evidence>
<dbReference type="InterPro" id="IPR050173">
    <property type="entry name" value="ABC_transporter_C-like"/>
</dbReference>
<dbReference type="Pfam" id="PF00005">
    <property type="entry name" value="ABC_tran"/>
    <property type="match status" value="2"/>
</dbReference>
<feature type="transmembrane region" description="Helical" evidence="9">
    <location>
        <begin position="1077"/>
        <end position="1097"/>
    </location>
</feature>
<feature type="transmembrane region" description="Helical" evidence="9">
    <location>
        <begin position="1103"/>
        <end position="1124"/>
    </location>
</feature>
<keyword evidence="2" id="KW-0813">Transport</keyword>
<organism evidence="12 13">
    <name type="scientific">Seiridium unicorne</name>
    <dbReference type="NCBI Taxonomy" id="138068"/>
    <lineage>
        <taxon>Eukaryota</taxon>
        <taxon>Fungi</taxon>
        <taxon>Dikarya</taxon>
        <taxon>Ascomycota</taxon>
        <taxon>Pezizomycotina</taxon>
        <taxon>Sordariomycetes</taxon>
        <taxon>Xylariomycetidae</taxon>
        <taxon>Amphisphaeriales</taxon>
        <taxon>Sporocadaceae</taxon>
        <taxon>Seiridium</taxon>
    </lineage>
</organism>
<evidence type="ECO:0000256" key="1">
    <source>
        <dbReference type="ARBA" id="ARBA00004141"/>
    </source>
</evidence>
<dbReference type="PANTHER" id="PTHR24223:SF345">
    <property type="entry name" value="ABC MULTIDRUG TRANSPORTER (EUROFUNG)"/>
    <property type="match status" value="1"/>
</dbReference>
<dbReference type="SUPFAM" id="SSF90123">
    <property type="entry name" value="ABC transporter transmembrane region"/>
    <property type="match status" value="2"/>
</dbReference>
<sequence length="1408" mass="154207">MALHRVSPGDEIQLARLVISVCFLVSLPFRIWTLRSSSPKTAPNTIGLFKAIISLLLPLLQIVRLFETAGWPGAPGFINVATPVVSVVAAIGYCILSPLEHKRCIRPSTPILLFLAALLVSDAARWALVTRDDGPNRGFAVAGVATLLDLILLTVESFNKHQTLLDRTAALSPEDTAGVLSKSFFWWINSVLAQGYRTILQDDNLPRLDSSLSSTSLRKTSLWVWEQRGKPESSMTLPKVLLKILLRPFLGAILPRLFLAAFRYSQPLLIREAIRFLTACSTEAGSADGFNIIAAAVIIYVGLAVSAAAYQRCLDRLSVMTRGVLVSLIHHKTLNTSSDILSEGKVVTLMSNDVDSLSDVAGMFHETWAQVLEVAVGLALLASEVGWLWPLPIVFIFFSSRVSQYVARNLRGRQGAWNAATQSRISMISAALSTIKNIKMLGLQASMISYIEGLRRDEINTAGRVRWMMVAYNASANALGIFTPVITLVLYATIAELNGIGLDTETAFTTTAILGMVTHPANMVMTIVPRAVASFSSFERIQNFLLDRDRMDLRIKCSTAISTGGDNHQGCIAISSQNMSVETSRAKLLLQDITFEIPTGKIYICTGPTASGKTTLARAILGEMSTSDGTVSVSSKRIGYCAQTAWLPSTTIEAAILSYSSTQEVDQGWYTEVLRACCLQPDLAIMPNSDKTLVGSKGMNLSGGQKQRIALARALYARPDILLLDDTLSGLDGRTENQVVENLFGPGGLIHTLGTTVFLITSAVQHFHLADRILVLENFRIKEQGSWDELQTKQQQIEKIITKSEGDASKESDQAPSSLQIPTKSVQKDKSKSSRSEGDSSLYGYYFKYAGYVNLVLLVAPTAVYSFCINFPQYWLKLWTESDNSATWLYMAGYIIIALTAWCATNGGAWSTSIRIAPRSGLALHSKLLNTVLRAPLSYFSKTETGEILNRFSQDIQLVDKQLAPAVSTLCVQICKLTVQVVLLFLASKYTTFTLPLCCAVVYVVQKVYLRTSRQLRILELESRSAVFNDFLQTVDGVMTIRAFQAQDQAEVNHLEYLETSQRPFYLLFCLQRWLKIVLDLLVAGVGVGVIVTAVTLRGRTTGSQIGIALNMILVTNTTLLALVSSWTNLEISLGAISRLKSLEEDVLPEDQEADKTDAYIGKPWPEPGVVELKNITAAYNPEVVALRDFSLHVDAGQLVVICGRTGRGKSSVLLSLLKLIDVKAGSVIVHGLNTMHAPTSVVREKFFVTIPQDAMLFNQASLRFNLDPSETVGNDRILEIVERVQLLQHFQIANADNVGVPPLQDVGSTRVLDKMLSELPTLSAGQAQLLALGRALLQVYSIAESGYKPIILLDEATSSLDADTERLMLSIISEEFTLKGYTVIMVAHRLGAVKAMMRDGIDKMVEM</sequence>
<dbReference type="EMBL" id="JARVKF010000014">
    <property type="protein sequence ID" value="KAK9425519.1"/>
    <property type="molecule type" value="Genomic_DNA"/>
</dbReference>
<dbReference type="InterPro" id="IPR017871">
    <property type="entry name" value="ABC_transporter-like_CS"/>
</dbReference>
<feature type="domain" description="ABC transmembrane type-1" evidence="11">
    <location>
        <begin position="257"/>
        <end position="533"/>
    </location>
</feature>
<comment type="caution">
    <text evidence="12">The sequence shown here is derived from an EMBL/GenBank/DDBJ whole genome shotgun (WGS) entry which is preliminary data.</text>
</comment>
<evidence type="ECO:0000259" key="10">
    <source>
        <dbReference type="PROSITE" id="PS50893"/>
    </source>
</evidence>
<dbReference type="InterPro" id="IPR044746">
    <property type="entry name" value="ABCC_6TM_D1"/>
</dbReference>
<dbReference type="Proteomes" id="UP001408356">
    <property type="component" value="Unassembled WGS sequence"/>
</dbReference>